<dbReference type="InterPro" id="IPR001611">
    <property type="entry name" value="Leu-rich_rpt"/>
</dbReference>
<reference evidence="5 6" key="1">
    <citation type="submission" date="2012-08" db="EMBL/GenBank/DDBJ databases">
        <title>Oryza genome evolution.</title>
        <authorList>
            <person name="Wing R.A."/>
        </authorList>
    </citation>
    <scope>NUCLEOTIDE SEQUENCE</scope>
</reference>
<dbReference type="Proteomes" id="UP000032180">
    <property type="component" value="Chromosome 1"/>
</dbReference>
<keyword evidence="6" id="KW-1185">Reference proteome</keyword>
<evidence type="ECO:0000313" key="5">
    <source>
        <dbReference type="EnsemblPlants" id="LPERR01G02340.1"/>
    </source>
</evidence>
<proteinExistence type="predicted"/>
<feature type="compositionally biased region" description="Pro residues" evidence="2">
    <location>
        <begin position="1"/>
        <end position="10"/>
    </location>
</feature>
<keyword evidence="3" id="KW-0472">Membrane</keyword>
<reference evidence="5" key="3">
    <citation type="submission" date="2015-04" db="UniProtKB">
        <authorList>
            <consortium name="EnsemblPlants"/>
        </authorList>
    </citation>
    <scope>IDENTIFICATION</scope>
</reference>
<dbReference type="EnsemblPlants" id="LPERR01G02340.1">
    <property type="protein sequence ID" value="LPERR01G02340.1"/>
    <property type="gene ID" value="LPERR01G02340"/>
</dbReference>
<dbReference type="SUPFAM" id="SSF52058">
    <property type="entry name" value="L domain-like"/>
    <property type="match status" value="1"/>
</dbReference>
<dbReference type="HOGENOM" id="CLU_000288_41_5_1"/>
<comment type="subcellular location">
    <subcellularLocation>
        <location evidence="1">Membrane</location>
        <topology evidence="1">Single-pass membrane protein</topology>
    </subcellularLocation>
</comment>
<keyword evidence="3" id="KW-1133">Transmembrane helix</keyword>
<dbReference type="Gene3D" id="2.60.120.430">
    <property type="entry name" value="Galactose-binding lectin"/>
    <property type="match status" value="2"/>
</dbReference>
<protein>
    <recommendedName>
        <fullName evidence="4">Malectin-like domain-containing protein</fullName>
    </recommendedName>
</protein>
<feature type="domain" description="Malectin-like" evidence="4">
    <location>
        <begin position="108"/>
        <end position="444"/>
    </location>
</feature>
<evidence type="ECO:0000313" key="6">
    <source>
        <dbReference type="Proteomes" id="UP000032180"/>
    </source>
</evidence>
<dbReference type="PANTHER" id="PTHR45631">
    <property type="entry name" value="OS07G0107800 PROTEIN-RELATED"/>
    <property type="match status" value="1"/>
</dbReference>
<dbReference type="Gene3D" id="3.80.10.10">
    <property type="entry name" value="Ribonuclease Inhibitor"/>
    <property type="match status" value="1"/>
</dbReference>
<evidence type="ECO:0000259" key="4">
    <source>
        <dbReference type="Pfam" id="PF12819"/>
    </source>
</evidence>
<dbReference type="PANTHER" id="PTHR45631:SF191">
    <property type="entry name" value="DI-GLUCOSE BINDING PROTEIN WITH LEUCINE-RICH REPEAT DOMAIN-CONTAINING PROTEIN"/>
    <property type="match status" value="1"/>
</dbReference>
<dbReference type="Gramene" id="LPERR01G02340.1">
    <property type="protein sequence ID" value="LPERR01G02340.1"/>
    <property type="gene ID" value="LPERR01G02340"/>
</dbReference>
<dbReference type="InterPro" id="IPR032675">
    <property type="entry name" value="LRR_dom_sf"/>
</dbReference>
<dbReference type="InterPro" id="IPR024788">
    <property type="entry name" value="Malectin-like_Carb-bd_dom"/>
</dbReference>
<dbReference type="Pfam" id="PF00560">
    <property type="entry name" value="LRR_1"/>
    <property type="match status" value="1"/>
</dbReference>
<dbReference type="FunFam" id="3.80.10.10:FF:000135">
    <property type="entry name" value="Putative LRR receptor-like serine/threonine-protein kinase"/>
    <property type="match status" value="1"/>
</dbReference>
<dbReference type="GO" id="GO:0016020">
    <property type="term" value="C:membrane"/>
    <property type="evidence" value="ECO:0007669"/>
    <property type="project" value="UniProtKB-SubCell"/>
</dbReference>
<feature type="transmembrane region" description="Helical" evidence="3">
    <location>
        <begin position="632"/>
        <end position="653"/>
    </location>
</feature>
<organism evidence="5 6">
    <name type="scientific">Leersia perrieri</name>
    <dbReference type="NCBI Taxonomy" id="77586"/>
    <lineage>
        <taxon>Eukaryota</taxon>
        <taxon>Viridiplantae</taxon>
        <taxon>Streptophyta</taxon>
        <taxon>Embryophyta</taxon>
        <taxon>Tracheophyta</taxon>
        <taxon>Spermatophyta</taxon>
        <taxon>Magnoliopsida</taxon>
        <taxon>Liliopsida</taxon>
        <taxon>Poales</taxon>
        <taxon>Poaceae</taxon>
        <taxon>BOP clade</taxon>
        <taxon>Oryzoideae</taxon>
        <taxon>Oryzeae</taxon>
        <taxon>Oryzinae</taxon>
        <taxon>Leersia</taxon>
    </lineage>
</organism>
<feature type="region of interest" description="Disordered" evidence="2">
    <location>
        <begin position="1"/>
        <end position="25"/>
    </location>
</feature>
<dbReference type="FunFam" id="2.60.120.430:FF:000011">
    <property type="entry name" value="Os01g0140400 protein"/>
    <property type="match status" value="1"/>
</dbReference>
<sequence length="708" mass="76765">MLDSPPPPPRRAFTPSRLSPAPIPSPAAAILHRPIRSTTPPTPLVSFLHTPPPLPPDSLFPNPTKLPPNSPATSPMQLLLLLLAAAALARATDDPFLSGAPANHSYNIDCGGATDYISVFGRQWLADKYFSAGGDAGMVAEPHRFPQPQERTLRFFPPSSAGKSSCYSLPLPRGRYYLRLFSVYDNYDSKLRTPSFDVSAAATLVLSFRSPWPEPASRYGAYSDLIFPSATSPTSDICFYSLSTDAPVVASIEVAPVHPLAYDGATTGAELILVNYGRLTCGNNLFGPGFTNDSDAFSRVWQSDIDFRNNELNYDAITAGGRKIFGSNQPPNYFPTKLYTSAITTGGDESNEIEYLMPVDTRMSYMVWLHFAEIDAGIGSPGQRVFDVMLAGRNVTRIDIFKQVGGFTAFKWTYIVENLTSSTMSVKLVPVVGRPILCGLENYAMVPLETRTMPNQVAAMKALKDSLKIPARMGWNGDPCAPRTWDAWEGVTCLRKDKGLVITQLDLASQGLKGYITDEISHLTDLISLNLSYNSMTGNLPLGLGQPSLATLDISSNQFTGSIPGTIGSSKLQTALLNNNQLDGQVPERLYSIGVHGGVIDLSGNKGLCGVPTLPACALFWEKGGLNKTGKIALGASLGFVLIVTLIVVYILCIRRGPYDYDFEFPQDLTSISAISAKRNRYQRAKSVMLAEMEAHGPDGYYTNGVTH</sequence>
<reference evidence="6" key="2">
    <citation type="submission" date="2013-12" db="EMBL/GenBank/DDBJ databases">
        <authorList>
            <person name="Yu Y."/>
            <person name="Lee S."/>
            <person name="de Baynast K."/>
            <person name="Wissotski M."/>
            <person name="Liu L."/>
            <person name="Talag J."/>
            <person name="Goicoechea J."/>
            <person name="Angelova A."/>
            <person name="Jetty R."/>
            <person name="Kudrna D."/>
            <person name="Golser W."/>
            <person name="Rivera L."/>
            <person name="Zhang J."/>
            <person name="Wing R."/>
        </authorList>
    </citation>
    <scope>NUCLEOTIDE SEQUENCE</scope>
</reference>
<evidence type="ECO:0000256" key="3">
    <source>
        <dbReference type="SAM" id="Phobius"/>
    </source>
</evidence>
<dbReference type="FunFam" id="2.60.120.430:FF:000010">
    <property type="entry name" value="Di-glucose binding protein with Leucine-rich repeat domain"/>
    <property type="match status" value="1"/>
</dbReference>
<dbReference type="eggNOG" id="KOG0619">
    <property type="taxonomic scope" value="Eukaryota"/>
</dbReference>
<dbReference type="Pfam" id="PF12819">
    <property type="entry name" value="Malectin_like"/>
    <property type="match status" value="1"/>
</dbReference>
<dbReference type="AlphaFoldDB" id="A0A0D9UWK1"/>
<evidence type="ECO:0000256" key="1">
    <source>
        <dbReference type="ARBA" id="ARBA00004167"/>
    </source>
</evidence>
<evidence type="ECO:0000256" key="2">
    <source>
        <dbReference type="SAM" id="MobiDB-lite"/>
    </source>
</evidence>
<name>A0A0D9UWK1_9ORYZ</name>
<dbReference type="STRING" id="77586.A0A0D9UWK1"/>
<keyword evidence="3" id="KW-0812">Transmembrane</keyword>
<accession>A0A0D9UWK1</accession>